<dbReference type="Proteomes" id="UP000092389">
    <property type="component" value="Unassembled WGS sequence"/>
</dbReference>
<sequence>MAEGFDFVAMARALLAEPDLINRIAADGARHQVHSACTHCNRCMPTIYTRTHCVVTGAPDVAGAQS</sequence>
<dbReference type="EMBL" id="LZJU01000080">
    <property type="protein sequence ID" value="OBH75776.1"/>
    <property type="molecule type" value="Genomic_DNA"/>
</dbReference>
<gene>
    <name evidence="1" type="ORF">A5683_21700</name>
</gene>
<evidence type="ECO:0000313" key="1">
    <source>
        <dbReference type="EMBL" id="OBH75776.1"/>
    </source>
</evidence>
<name>A0A1A2TH70_MYCNT</name>
<reference evidence="1 2" key="1">
    <citation type="submission" date="2016-06" db="EMBL/GenBank/DDBJ databases">
        <authorList>
            <person name="Kjaerup R.B."/>
            <person name="Dalgaard T.S."/>
            <person name="Juul-Madsen H.R."/>
        </authorList>
    </citation>
    <scope>NUCLEOTIDE SEQUENCE [LARGE SCALE GENOMIC DNA]</scope>
    <source>
        <strain evidence="1 2">E152</strain>
    </source>
</reference>
<dbReference type="Gene3D" id="3.20.20.70">
    <property type="entry name" value="Aldolase class I"/>
    <property type="match status" value="1"/>
</dbReference>
<evidence type="ECO:0008006" key="3">
    <source>
        <dbReference type="Google" id="ProtNLM"/>
    </source>
</evidence>
<proteinExistence type="predicted"/>
<evidence type="ECO:0000313" key="2">
    <source>
        <dbReference type="Proteomes" id="UP000092389"/>
    </source>
</evidence>
<organism evidence="1 2">
    <name type="scientific">Mycobacterium mantenii</name>
    <dbReference type="NCBI Taxonomy" id="560555"/>
    <lineage>
        <taxon>Bacteria</taxon>
        <taxon>Bacillati</taxon>
        <taxon>Actinomycetota</taxon>
        <taxon>Actinomycetes</taxon>
        <taxon>Mycobacteriales</taxon>
        <taxon>Mycobacteriaceae</taxon>
        <taxon>Mycobacterium</taxon>
        <taxon>Mycobacterium avium complex (MAC)</taxon>
    </lineage>
</organism>
<dbReference type="AlphaFoldDB" id="A0A1A2TH70"/>
<dbReference type="SUPFAM" id="SSF51395">
    <property type="entry name" value="FMN-linked oxidoreductases"/>
    <property type="match status" value="1"/>
</dbReference>
<dbReference type="InterPro" id="IPR013785">
    <property type="entry name" value="Aldolase_TIM"/>
</dbReference>
<accession>A0A1A2TH70</accession>
<comment type="caution">
    <text evidence="1">The sequence shown here is derived from an EMBL/GenBank/DDBJ whole genome shotgun (WGS) entry which is preliminary data.</text>
</comment>
<protein>
    <recommendedName>
        <fullName evidence="3">NADH:flavin oxidoreductase/NADH oxidase N-terminal domain-containing protein</fullName>
    </recommendedName>
</protein>